<sequence length="120" mass="13372">GSSHVETSKPWKPKVTEKLVEESILLITKINFLDDIALQIAVRAVQKETSTILSNKVKSPEGESIAKIADYIKMKNNRGNTTLHEALRAFSFKNLGRSSKNTSNPVFHSIISNERNTPSH</sequence>
<feature type="non-terminal residue" evidence="2">
    <location>
        <position position="1"/>
    </location>
</feature>
<evidence type="ECO:0000256" key="1">
    <source>
        <dbReference type="SAM" id="MobiDB-lite"/>
    </source>
</evidence>
<dbReference type="EMBL" id="CAWUPB010001178">
    <property type="protein sequence ID" value="CAK7349815.1"/>
    <property type="molecule type" value="Genomic_DNA"/>
</dbReference>
<keyword evidence="3" id="KW-1185">Reference proteome</keyword>
<evidence type="ECO:0000313" key="3">
    <source>
        <dbReference type="Proteomes" id="UP001314170"/>
    </source>
</evidence>
<gene>
    <name evidence="2" type="ORF">DCAF_LOCUS22536</name>
</gene>
<comment type="caution">
    <text evidence="2">The sequence shown here is derived from an EMBL/GenBank/DDBJ whole genome shotgun (WGS) entry which is preliminary data.</text>
</comment>
<proteinExistence type="predicted"/>
<evidence type="ECO:0000313" key="2">
    <source>
        <dbReference type="EMBL" id="CAK7349815.1"/>
    </source>
</evidence>
<dbReference type="AlphaFoldDB" id="A0AAV1SFJ0"/>
<protein>
    <submittedName>
        <fullName evidence="2">Uncharacterized protein</fullName>
    </submittedName>
</protein>
<accession>A0AAV1SFJ0</accession>
<organism evidence="2 3">
    <name type="scientific">Dovyalis caffra</name>
    <dbReference type="NCBI Taxonomy" id="77055"/>
    <lineage>
        <taxon>Eukaryota</taxon>
        <taxon>Viridiplantae</taxon>
        <taxon>Streptophyta</taxon>
        <taxon>Embryophyta</taxon>
        <taxon>Tracheophyta</taxon>
        <taxon>Spermatophyta</taxon>
        <taxon>Magnoliopsida</taxon>
        <taxon>eudicotyledons</taxon>
        <taxon>Gunneridae</taxon>
        <taxon>Pentapetalae</taxon>
        <taxon>rosids</taxon>
        <taxon>fabids</taxon>
        <taxon>Malpighiales</taxon>
        <taxon>Salicaceae</taxon>
        <taxon>Flacourtieae</taxon>
        <taxon>Dovyalis</taxon>
    </lineage>
</organism>
<reference evidence="2 3" key="1">
    <citation type="submission" date="2024-01" db="EMBL/GenBank/DDBJ databases">
        <authorList>
            <person name="Waweru B."/>
        </authorList>
    </citation>
    <scope>NUCLEOTIDE SEQUENCE [LARGE SCALE GENOMIC DNA]</scope>
</reference>
<name>A0AAV1SFJ0_9ROSI</name>
<feature type="region of interest" description="Disordered" evidence="1">
    <location>
        <begin position="96"/>
        <end position="120"/>
    </location>
</feature>
<dbReference type="Proteomes" id="UP001314170">
    <property type="component" value="Unassembled WGS sequence"/>
</dbReference>